<evidence type="ECO:0000313" key="2">
    <source>
        <dbReference type="EMBL" id="MFF5288697.1"/>
    </source>
</evidence>
<proteinExistence type="predicted"/>
<feature type="transmembrane region" description="Helical" evidence="1">
    <location>
        <begin position="104"/>
        <end position="125"/>
    </location>
</feature>
<accession>A0ABW6W5W0</accession>
<name>A0ABW6W5W0_9ACTN</name>
<keyword evidence="3" id="KW-1185">Reference proteome</keyword>
<dbReference type="Proteomes" id="UP001602245">
    <property type="component" value="Unassembled WGS sequence"/>
</dbReference>
<gene>
    <name evidence="2" type="ORF">ACFY35_04615</name>
</gene>
<evidence type="ECO:0000313" key="3">
    <source>
        <dbReference type="Proteomes" id="UP001602245"/>
    </source>
</evidence>
<organism evidence="2 3">
    <name type="scientific">Paractinoplanes globisporus</name>
    <dbReference type="NCBI Taxonomy" id="113565"/>
    <lineage>
        <taxon>Bacteria</taxon>
        <taxon>Bacillati</taxon>
        <taxon>Actinomycetota</taxon>
        <taxon>Actinomycetes</taxon>
        <taxon>Micromonosporales</taxon>
        <taxon>Micromonosporaceae</taxon>
        <taxon>Paractinoplanes</taxon>
    </lineage>
</organism>
<keyword evidence="1" id="KW-1133">Transmembrane helix</keyword>
<feature type="transmembrane region" description="Helical" evidence="1">
    <location>
        <begin position="41"/>
        <end position="61"/>
    </location>
</feature>
<sequence length="193" mass="19452">MRGDRVARVLTEVFAPAVLAAVLPLVVAVHAASTAAKGLGWGLLAATFCSLLPYGMILRGVRRGQLSDRHIGERAQRTGPLLFGLGSVLAGLALLVVTGAPRELLALIVASFAGGAVATGVNHFWKSSVHAGVAAGSSVVLVLIFGPALLVTAVGVAAVGWSRVRLGDHTVAQVLVGTAIGAVIAGVVFGLAR</sequence>
<keyword evidence="1" id="KW-0812">Transmembrane</keyword>
<feature type="transmembrane region" description="Helical" evidence="1">
    <location>
        <begin position="81"/>
        <end position="98"/>
    </location>
</feature>
<comment type="caution">
    <text evidence="2">The sequence shown here is derived from an EMBL/GenBank/DDBJ whole genome shotgun (WGS) entry which is preliminary data.</text>
</comment>
<dbReference type="EMBL" id="JBIAZU010000001">
    <property type="protein sequence ID" value="MFF5288697.1"/>
    <property type="molecule type" value="Genomic_DNA"/>
</dbReference>
<evidence type="ECO:0000256" key="1">
    <source>
        <dbReference type="SAM" id="Phobius"/>
    </source>
</evidence>
<feature type="transmembrane region" description="Helical" evidence="1">
    <location>
        <begin position="137"/>
        <end position="159"/>
    </location>
</feature>
<keyword evidence="1" id="KW-0472">Membrane</keyword>
<dbReference type="RefSeq" id="WP_020509046.1">
    <property type="nucleotide sequence ID" value="NZ_JBIAZU010000001.1"/>
</dbReference>
<reference evidence="2 3" key="1">
    <citation type="submission" date="2024-10" db="EMBL/GenBank/DDBJ databases">
        <title>The Natural Products Discovery Center: Release of the First 8490 Sequenced Strains for Exploring Actinobacteria Biosynthetic Diversity.</title>
        <authorList>
            <person name="Kalkreuter E."/>
            <person name="Kautsar S.A."/>
            <person name="Yang D."/>
            <person name="Bader C.D."/>
            <person name="Teijaro C.N."/>
            <person name="Fluegel L."/>
            <person name="Davis C.M."/>
            <person name="Simpson J.R."/>
            <person name="Lauterbach L."/>
            <person name="Steele A.D."/>
            <person name="Gui C."/>
            <person name="Meng S."/>
            <person name="Li G."/>
            <person name="Viehrig K."/>
            <person name="Ye F."/>
            <person name="Su P."/>
            <person name="Kiefer A.F."/>
            <person name="Nichols A."/>
            <person name="Cepeda A.J."/>
            <person name="Yan W."/>
            <person name="Fan B."/>
            <person name="Jiang Y."/>
            <person name="Adhikari A."/>
            <person name="Zheng C.-J."/>
            <person name="Schuster L."/>
            <person name="Cowan T.M."/>
            <person name="Smanski M.J."/>
            <person name="Chevrette M.G."/>
            <person name="De Carvalho L.P.S."/>
            <person name="Shen B."/>
        </authorList>
    </citation>
    <scope>NUCLEOTIDE SEQUENCE [LARGE SCALE GENOMIC DNA]</scope>
    <source>
        <strain evidence="2 3">NPDC000087</strain>
    </source>
</reference>
<feature type="transmembrane region" description="Helical" evidence="1">
    <location>
        <begin position="171"/>
        <end position="192"/>
    </location>
</feature>
<protein>
    <submittedName>
        <fullName evidence="2">Phosphatase PAP2 family protein</fullName>
    </submittedName>
</protein>